<sequence>MLVRLNIDEKGIDLKMEHQGLQNSDLPAELSEPARRALLGAGYRHLGQLTKVRSAEIKRLHGVGPKTITQLRHALSQLGLSFADEAS</sequence>
<proteinExistence type="predicted"/>
<dbReference type="Proteomes" id="UP000004508">
    <property type="component" value="Unassembled WGS sequence"/>
</dbReference>
<evidence type="ECO:0000313" key="2">
    <source>
        <dbReference type="Proteomes" id="UP000004508"/>
    </source>
</evidence>
<reference evidence="1 2" key="1">
    <citation type="journal article" date="2011" name="Stand. Genomic Sci.">
        <title>Non-contiguous finished genome sequence and contextual data of the filamentous soil bacterium Ktedonobacter racemifer type strain (SOSP1-21).</title>
        <authorList>
            <person name="Chang Y.J."/>
            <person name="Land M."/>
            <person name="Hauser L."/>
            <person name="Chertkov O."/>
            <person name="Del Rio T.G."/>
            <person name="Nolan M."/>
            <person name="Copeland A."/>
            <person name="Tice H."/>
            <person name="Cheng J.F."/>
            <person name="Lucas S."/>
            <person name="Han C."/>
            <person name="Goodwin L."/>
            <person name="Pitluck S."/>
            <person name="Ivanova N."/>
            <person name="Ovchinikova G."/>
            <person name="Pati A."/>
            <person name="Chen A."/>
            <person name="Palaniappan K."/>
            <person name="Mavromatis K."/>
            <person name="Liolios K."/>
            <person name="Brettin T."/>
            <person name="Fiebig A."/>
            <person name="Rohde M."/>
            <person name="Abt B."/>
            <person name="Goker M."/>
            <person name="Detter J.C."/>
            <person name="Woyke T."/>
            <person name="Bristow J."/>
            <person name="Eisen J.A."/>
            <person name="Markowitz V."/>
            <person name="Hugenholtz P."/>
            <person name="Kyrpides N.C."/>
            <person name="Klenk H.P."/>
            <person name="Lapidus A."/>
        </authorList>
    </citation>
    <scope>NUCLEOTIDE SEQUENCE [LARGE SCALE GENOMIC DNA]</scope>
    <source>
        <strain evidence="2">DSM 44963</strain>
    </source>
</reference>
<accession>D6U111</accession>
<evidence type="ECO:0008006" key="3">
    <source>
        <dbReference type="Google" id="ProtNLM"/>
    </source>
</evidence>
<evidence type="ECO:0000313" key="1">
    <source>
        <dbReference type="EMBL" id="EFH82501.1"/>
    </source>
</evidence>
<dbReference type="eggNOG" id="ENOG5032BV1">
    <property type="taxonomic scope" value="Bacteria"/>
</dbReference>
<dbReference type="SUPFAM" id="SSF47789">
    <property type="entry name" value="C-terminal domain of RNA polymerase alpha subunit"/>
    <property type="match status" value="1"/>
</dbReference>
<comment type="caution">
    <text evidence="1">The sequence shown here is derived from an EMBL/GenBank/DDBJ whole genome shotgun (WGS) entry which is preliminary data.</text>
</comment>
<dbReference type="AlphaFoldDB" id="D6U111"/>
<dbReference type="InParanoid" id="D6U111"/>
<gene>
    <name evidence="1" type="ORF">Krac_3314</name>
</gene>
<keyword evidence="2" id="KW-1185">Reference proteome</keyword>
<protein>
    <recommendedName>
        <fullName evidence="3">RNA polymerase alpha subunit C-terminal domain-containing protein</fullName>
    </recommendedName>
</protein>
<dbReference type="Gene3D" id="1.10.150.20">
    <property type="entry name" value="5' to 3' exonuclease, C-terminal subdomain"/>
    <property type="match status" value="1"/>
</dbReference>
<dbReference type="STRING" id="485913.Krac_3314"/>
<dbReference type="EMBL" id="ADVG01000004">
    <property type="protein sequence ID" value="EFH82501.1"/>
    <property type="molecule type" value="Genomic_DNA"/>
</dbReference>
<organism evidence="1 2">
    <name type="scientific">Ktedonobacter racemifer DSM 44963</name>
    <dbReference type="NCBI Taxonomy" id="485913"/>
    <lineage>
        <taxon>Bacteria</taxon>
        <taxon>Bacillati</taxon>
        <taxon>Chloroflexota</taxon>
        <taxon>Ktedonobacteria</taxon>
        <taxon>Ktedonobacterales</taxon>
        <taxon>Ktedonobacteraceae</taxon>
        <taxon>Ktedonobacter</taxon>
    </lineage>
</organism>
<name>D6U111_KTERA</name>